<dbReference type="GeneID" id="107881859"/>
<keyword evidence="1" id="KW-0812">Transmembrane</keyword>
<reference evidence="2" key="1">
    <citation type="journal article" date="2012" name="Nat. Commun.">
        <title>The genome of Prunus mume.</title>
        <authorList>
            <person name="Zhang Q."/>
            <person name="Chen W."/>
            <person name="Sun L."/>
            <person name="Zhao F."/>
            <person name="Huang B."/>
            <person name="Yang W."/>
            <person name="Tao Y."/>
            <person name="Wang J."/>
            <person name="Yuan Z."/>
            <person name="Fan G."/>
            <person name="Xing Z."/>
            <person name="Han C."/>
            <person name="Pan H."/>
            <person name="Zhong X."/>
            <person name="Shi W."/>
            <person name="Liang X."/>
            <person name="Du D."/>
            <person name="Sun F."/>
            <person name="Xu Z."/>
            <person name="Hao R."/>
            <person name="Lv T."/>
            <person name="Lv Y."/>
            <person name="Zheng Z."/>
            <person name="Sun M."/>
            <person name="Luo L."/>
            <person name="Cai M."/>
            <person name="Gao Y."/>
            <person name="Wang J."/>
            <person name="Yin Y."/>
            <person name="Xu X."/>
            <person name="Cheng T."/>
            <person name="Wang J."/>
        </authorList>
    </citation>
    <scope>NUCLEOTIDE SEQUENCE [LARGE SCALE GENOMIC DNA]</scope>
</reference>
<name>A0ABM1LY39_PRUMU</name>
<organism evidence="2 3">
    <name type="scientific">Prunus mume</name>
    <name type="common">Japanese apricot</name>
    <name type="synonym">Armeniaca mume</name>
    <dbReference type="NCBI Taxonomy" id="102107"/>
    <lineage>
        <taxon>Eukaryota</taxon>
        <taxon>Viridiplantae</taxon>
        <taxon>Streptophyta</taxon>
        <taxon>Embryophyta</taxon>
        <taxon>Tracheophyta</taxon>
        <taxon>Spermatophyta</taxon>
        <taxon>Magnoliopsida</taxon>
        <taxon>eudicotyledons</taxon>
        <taxon>Gunneridae</taxon>
        <taxon>Pentapetalae</taxon>
        <taxon>rosids</taxon>
        <taxon>fabids</taxon>
        <taxon>Rosales</taxon>
        <taxon>Rosaceae</taxon>
        <taxon>Amygdaloideae</taxon>
        <taxon>Amygdaleae</taxon>
        <taxon>Prunus</taxon>
    </lineage>
</organism>
<keyword evidence="2" id="KW-1185">Reference proteome</keyword>
<dbReference type="PANTHER" id="PTHR12196:SF2">
    <property type="entry name" value="DIPHTHINE--AMMONIA LIGASE"/>
    <property type="match status" value="1"/>
</dbReference>
<gene>
    <name evidence="3" type="primary">LOC107881859</name>
</gene>
<protein>
    <submittedName>
        <fullName evidence="3">Uncharacterized protein LOC107881859</fullName>
    </submittedName>
</protein>
<evidence type="ECO:0000313" key="2">
    <source>
        <dbReference type="Proteomes" id="UP000694861"/>
    </source>
</evidence>
<evidence type="ECO:0000313" key="3">
    <source>
        <dbReference type="RefSeq" id="XP_016652316.1"/>
    </source>
</evidence>
<sequence length="105" mass="11499">MIALIWSGFSPVSLLIPVTISLLYYMRRGTCKFGCKFHHLKQGGNSGCLANLVAATGLDPSKHLGKEITSLHNCICRLYGSSGCGEGREYETLTLNCLLFVNHNH</sequence>
<dbReference type="Proteomes" id="UP000694861">
    <property type="component" value="Unplaced"/>
</dbReference>
<proteinExistence type="predicted"/>
<feature type="transmembrane region" description="Helical" evidence="1">
    <location>
        <begin position="6"/>
        <end position="26"/>
    </location>
</feature>
<evidence type="ECO:0000256" key="1">
    <source>
        <dbReference type="SAM" id="Phobius"/>
    </source>
</evidence>
<dbReference type="Gene3D" id="3.90.1490.10">
    <property type="entry name" value="putative n-type atp pyrophosphatase, domain 2"/>
    <property type="match status" value="1"/>
</dbReference>
<accession>A0ABM1LY39</accession>
<keyword evidence="1" id="KW-0472">Membrane</keyword>
<dbReference type="PANTHER" id="PTHR12196">
    <property type="entry name" value="DOMAIN OF UNKNOWN FUNCTION 71 DUF71 -CONTAINING PROTEIN"/>
    <property type="match status" value="1"/>
</dbReference>
<dbReference type="RefSeq" id="XP_016652316.1">
    <property type="nucleotide sequence ID" value="XM_016796830.1"/>
</dbReference>
<reference evidence="3" key="2">
    <citation type="submission" date="2025-08" db="UniProtKB">
        <authorList>
            <consortium name="RefSeq"/>
        </authorList>
    </citation>
    <scope>IDENTIFICATION</scope>
</reference>
<dbReference type="InterPro" id="IPR030662">
    <property type="entry name" value="DPH6/MJ0570"/>
</dbReference>
<dbReference type="SUPFAM" id="SSF52402">
    <property type="entry name" value="Adenine nucleotide alpha hydrolases-like"/>
    <property type="match status" value="1"/>
</dbReference>
<keyword evidence="1" id="KW-1133">Transmembrane helix</keyword>